<accession>A0A0A9EB21</accession>
<sequence>MKTRMEMRKTRMRWTRRMRALAPVQFISGLLPAPNCQSLLRALASMEAANATVLFQ</sequence>
<reference evidence="1" key="2">
    <citation type="journal article" date="2015" name="Data Brief">
        <title>Shoot transcriptome of the giant reed, Arundo donax.</title>
        <authorList>
            <person name="Barrero R.A."/>
            <person name="Guerrero F.D."/>
            <person name="Moolhuijzen P."/>
            <person name="Goolsby J.A."/>
            <person name="Tidwell J."/>
            <person name="Bellgard S.E."/>
            <person name="Bellgard M.I."/>
        </authorList>
    </citation>
    <scope>NUCLEOTIDE SEQUENCE</scope>
    <source>
        <tissue evidence="1">Shoot tissue taken approximately 20 cm above the soil surface</tissue>
    </source>
</reference>
<name>A0A0A9EB21_ARUDO</name>
<proteinExistence type="predicted"/>
<dbReference type="EMBL" id="GBRH01201662">
    <property type="protein sequence ID" value="JAD96233.1"/>
    <property type="molecule type" value="Transcribed_RNA"/>
</dbReference>
<evidence type="ECO:0000313" key="1">
    <source>
        <dbReference type="EMBL" id="JAD96233.1"/>
    </source>
</evidence>
<dbReference type="AlphaFoldDB" id="A0A0A9EB21"/>
<organism evidence="1">
    <name type="scientific">Arundo donax</name>
    <name type="common">Giant reed</name>
    <name type="synonym">Donax arundinaceus</name>
    <dbReference type="NCBI Taxonomy" id="35708"/>
    <lineage>
        <taxon>Eukaryota</taxon>
        <taxon>Viridiplantae</taxon>
        <taxon>Streptophyta</taxon>
        <taxon>Embryophyta</taxon>
        <taxon>Tracheophyta</taxon>
        <taxon>Spermatophyta</taxon>
        <taxon>Magnoliopsida</taxon>
        <taxon>Liliopsida</taxon>
        <taxon>Poales</taxon>
        <taxon>Poaceae</taxon>
        <taxon>PACMAD clade</taxon>
        <taxon>Arundinoideae</taxon>
        <taxon>Arundineae</taxon>
        <taxon>Arundo</taxon>
    </lineage>
</organism>
<protein>
    <submittedName>
        <fullName evidence="1">Uncharacterized protein</fullName>
    </submittedName>
</protein>
<reference evidence="1" key="1">
    <citation type="submission" date="2014-09" db="EMBL/GenBank/DDBJ databases">
        <authorList>
            <person name="Magalhaes I.L.F."/>
            <person name="Oliveira U."/>
            <person name="Santos F.R."/>
            <person name="Vidigal T.H.D.A."/>
            <person name="Brescovit A.D."/>
            <person name="Santos A.J."/>
        </authorList>
    </citation>
    <scope>NUCLEOTIDE SEQUENCE</scope>
    <source>
        <tissue evidence="1">Shoot tissue taken approximately 20 cm above the soil surface</tissue>
    </source>
</reference>